<name>A0ACC6JAV8_9FLAO</name>
<accession>A0ACC6JAV8</accession>
<comment type="caution">
    <text evidence="1">The sequence shown here is derived from an EMBL/GenBank/DDBJ whole genome shotgun (WGS) entry which is preliminary data.</text>
</comment>
<protein>
    <submittedName>
        <fullName evidence="1">Uncharacterized protein</fullName>
    </submittedName>
</protein>
<dbReference type="Proteomes" id="UP001184833">
    <property type="component" value="Unassembled WGS sequence"/>
</dbReference>
<dbReference type="EMBL" id="JAVDQX010000003">
    <property type="protein sequence ID" value="MDR6459925.1"/>
    <property type="molecule type" value="Genomic_DNA"/>
</dbReference>
<reference evidence="1" key="1">
    <citation type="submission" date="2023-07" db="EMBL/GenBank/DDBJ databases">
        <title>Sorghum-associated microbial communities from plants grown in Nebraska, USA.</title>
        <authorList>
            <person name="Schachtman D."/>
        </authorList>
    </citation>
    <scope>NUCLEOTIDE SEQUENCE</scope>
    <source>
        <strain evidence="1">DS2329</strain>
    </source>
</reference>
<sequence>MISDGIQIFSLENKFWHLHINLTEIRPKIGHHTTLKMQMQTLFERHFTN</sequence>
<organism evidence="1 2">
    <name type="scientific">Chryseobacterium vietnamense</name>
    <dbReference type="NCBI Taxonomy" id="866785"/>
    <lineage>
        <taxon>Bacteria</taxon>
        <taxon>Pseudomonadati</taxon>
        <taxon>Bacteroidota</taxon>
        <taxon>Flavobacteriia</taxon>
        <taxon>Flavobacteriales</taxon>
        <taxon>Weeksellaceae</taxon>
        <taxon>Chryseobacterium group</taxon>
        <taxon>Chryseobacterium</taxon>
    </lineage>
</organism>
<evidence type="ECO:0000313" key="2">
    <source>
        <dbReference type="Proteomes" id="UP001184833"/>
    </source>
</evidence>
<proteinExistence type="predicted"/>
<gene>
    <name evidence="1" type="ORF">J2786_003048</name>
</gene>
<evidence type="ECO:0000313" key="1">
    <source>
        <dbReference type="EMBL" id="MDR6459925.1"/>
    </source>
</evidence>
<keyword evidence="2" id="KW-1185">Reference proteome</keyword>